<dbReference type="CDD" id="cd00156">
    <property type="entry name" value="REC"/>
    <property type="match status" value="1"/>
</dbReference>
<feature type="modified residue" description="4-aspartylphosphate" evidence="9">
    <location>
        <position position="583"/>
    </location>
</feature>
<feature type="domain" description="Histidine kinase" evidence="10">
    <location>
        <begin position="292"/>
        <end position="513"/>
    </location>
</feature>
<dbReference type="Gene3D" id="3.40.50.2300">
    <property type="match status" value="2"/>
</dbReference>
<dbReference type="GO" id="GO:0005524">
    <property type="term" value="F:ATP binding"/>
    <property type="evidence" value="ECO:0007669"/>
    <property type="project" value="UniProtKB-KW"/>
</dbReference>
<dbReference type="Pfam" id="PF00989">
    <property type="entry name" value="PAS"/>
    <property type="match status" value="1"/>
</dbReference>
<sequence>MPNIPKVLIVDDDLRMCESLAALLKHQNYELKTCSSGRNAVDCLNKNVFDLVLLDMVIPDMDGYQIMDHINEKKLNTLVIVITGNVSTESAIGALRRGAYDYIRKPFEPEELLLTVKNGLDHRRLKRENDVVNNKLVLSENRYKFLVQNSPDIIYTLDNQGNFTFVSNAVERLLNYTIEQLVGKHYSIIVHEADLEKARWFFAERRTGDRAASGIELRLKVRNGNGRFKHSEAKHLTIELKSNGIYDRPATEKDKAFLGTHGVARDITVRKQLENQLHHAQRMEALGTLAGGISHDFNNLLMGIQGRASLMLMDIDSSHPHFEHLVGIEAYVKSAADLTKQLLGLARGGKYEVKPTDLNNLIKKTSRMFGRTRKEIRIRGKYEQNRFVSEVDEGQMELVLLNLFVNAWQAMPEGGELYLETENVLLDDGFVKPYGLEPGKYAKISVTDTGIGMDKATRERIFDPFFTTKETGRGTGLGLASAYGIIKNHGGIINVHSEKGQGATFNIFLPASEKEVAKEKELTVAIVKGKETILLVDDEDIVIDVSKDLLKKMGYKVLIAKSGQAAVELYEANKDEIDLVILDMIMPDMGGSDTFDRLKEINPKIKVLLASGYSVDGQATKILERGCNSFIQKPFKMMDLSKKIREILDKV</sequence>
<dbReference type="Gene3D" id="3.30.450.20">
    <property type="entry name" value="PAS domain"/>
    <property type="match status" value="1"/>
</dbReference>
<dbReference type="SMART" id="SM00388">
    <property type="entry name" value="HisKA"/>
    <property type="match status" value="1"/>
</dbReference>
<dbReference type="PRINTS" id="PR00344">
    <property type="entry name" value="BCTRLSENSOR"/>
</dbReference>
<evidence type="ECO:0000256" key="1">
    <source>
        <dbReference type="ARBA" id="ARBA00000085"/>
    </source>
</evidence>
<evidence type="ECO:0000313" key="13">
    <source>
        <dbReference type="EMBL" id="MBC8360144.1"/>
    </source>
</evidence>
<dbReference type="InterPro" id="IPR001789">
    <property type="entry name" value="Sig_transdc_resp-reg_receiver"/>
</dbReference>
<evidence type="ECO:0000313" key="14">
    <source>
        <dbReference type="Proteomes" id="UP000603434"/>
    </source>
</evidence>
<dbReference type="InterPro" id="IPR000014">
    <property type="entry name" value="PAS"/>
</dbReference>
<organism evidence="13 14">
    <name type="scientific">Candidatus Desulfatibia profunda</name>
    <dbReference type="NCBI Taxonomy" id="2841695"/>
    <lineage>
        <taxon>Bacteria</taxon>
        <taxon>Pseudomonadati</taxon>
        <taxon>Thermodesulfobacteriota</taxon>
        <taxon>Desulfobacteria</taxon>
        <taxon>Desulfobacterales</taxon>
        <taxon>Desulfobacterales incertae sedis</taxon>
        <taxon>Candidatus Desulfatibia</taxon>
    </lineage>
</organism>
<dbReference type="SUPFAM" id="SSF52172">
    <property type="entry name" value="CheY-like"/>
    <property type="match status" value="2"/>
</dbReference>
<accession>A0A8J6TKD0</accession>
<dbReference type="InterPro" id="IPR013767">
    <property type="entry name" value="PAS_fold"/>
</dbReference>
<dbReference type="InterPro" id="IPR036097">
    <property type="entry name" value="HisK_dim/P_sf"/>
</dbReference>
<dbReference type="Gene3D" id="1.10.287.130">
    <property type="match status" value="1"/>
</dbReference>
<evidence type="ECO:0000256" key="6">
    <source>
        <dbReference type="ARBA" id="ARBA00022777"/>
    </source>
</evidence>
<keyword evidence="6" id="KW-0418">Kinase</keyword>
<keyword evidence="3 9" id="KW-0597">Phosphoprotein</keyword>
<evidence type="ECO:0000256" key="2">
    <source>
        <dbReference type="ARBA" id="ARBA00012438"/>
    </source>
</evidence>
<dbReference type="SMART" id="SM00387">
    <property type="entry name" value="HATPase_c"/>
    <property type="match status" value="1"/>
</dbReference>
<dbReference type="AlphaFoldDB" id="A0A8J6TKD0"/>
<dbReference type="EMBL" id="JACNJH010000069">
    <property type="protein sequence ID" value="MBC8360144.1"/>
    <property type="molecule type" value="Genomic_DNA"/>
</dbReference>
<dbReference type="PANTHER" id="PTHR43065:SF46">
    <property type="entry name" value="C4-DICARBOXYLATE TRANSPORT SENSOR PROTEIN DCTB"/>
    <property type="match status" value="1"/>
</dbReference>
<dbReference type="CDD" id="cd00130">
    <property type="entry name" value="PAS"/>
    <property type="match status" value="1"/>
</dbReference>
<dbReference type="SMART" id="SM00448">
    <property type="entry name" value="REC"/>
    <property type="match status" value="2"/>
</dbReference>
<evidence type="ECO:0000259" key="12">
    <source>
        <dbReference type="PROSITE" id="PS50112"/>
    </source>
</evidence>
<proteinExistence type="predicted"/>
<dbReference type="Gene3D" id="3.30.565.10">
    <property type="entry name" value="Histidine kinase-like ATPase, C-terminal domain"/>
    <property type="match status" value="1"/>
</dbReference>
<dbReference type="PROSITE" id="PS50112">
    <property type="entry name" value="PAS"/>
    <property type="match status" value="1"/>
</dbReference>
<dbReference type="NCBIfam" id="TIGR00229">
    <property type="entry name" value="sensory_box"/>
    <property type="match status" value="1"/>
</dbReference>
<dbReference type="EC" id="2.7.13.3" evidence="2"/>
<comment type="catalytic activity">
    <reaction evidence="1">
        <text>ATP + protein L-histidine = ADP + protein N-phospho-L-histidine.</text>
        <dbReference type="EC" id="2.7.13.3"/>
    </reaction>
</comment>
<dbReference type="SUPFAM" id="SSF55785">
    <property type="entry name" value="PYP-like sensor domain (PAS domain)"/>
    <property type="match status" value="1"/>
</dbReference>
<keyword evidence="4" id="KW-0808">Transferase</keyword>
<feature type="domain" description="Response regulatory" evidence="11">
    <location>
        <begin position="532"/>
        <end position="648"/>
    </location>
</feature>
<dbReference type="InterPro" id="IPR035965">
    <property type="entry name" value="PAS-like_dom_sf"/>
</dbReference>
<dbReference type="SMART" id="SM00091">
    <property type="entry name" value="PAS"/>
    <property type="match status" value="1"/>
</dbReference>
<comment type="caution">
    <text evidence="13">The sequence shown here is derived from an EMBL/GenBank/DDBJ whole genome shotgun (WGS) entry which is preliminary data.</text>
</comment>
<evidence type="ECO:0000256" key="3">
    <source>
        <dbReference type="ARBA" id="ARBA00022553"/>
    </source>
</evidence>
<evidence type="ECO:0000259" key="10">
    <source>
        <dbReference type="PROSITE" id="PS50109"/>
    </source>
</evidence>
<dbReference type="InterPro" id="IPR011006">
    <property type="entry name" value="CheY-like_superfamily"/>
</dbReference>
<dbReference type="InterPro" id="IPR005467">
    <property type="entry name" value="His_kinase_dom"/>
</dbReference>
<dbReference type="GO" id="GO:0000155">
    <property type="term" value="F:phosphorelay sensor kinase activity"/>
    <property type="evidence" value="ECO:0007669"/>
    <property type="project" value="InterPro"/>
</dbReference>
<keyword evidence="8" id="KW-0902">Two-component regulatory system</keyword>
<dbReference type="PROSITE" id="PS50109">
    <property type="entry name" value="HIS_KIN"/>
    <property type="match status" value="1"/>
</dbReference>
<dbReference type="InterPro" id="IPR003594">
    <property type="entry name" value="HATPase_dom"/>
</dbReference>
<gene>
    <name evidence="13" type="ORF">H8E23_01935</name>
</gene>
<dbReference type="SUPFAM" id="SSF47384">
    <property type="entry name" value="Homodimeric domain of signal transducing histidine kinase"/>
    <property type="match status" value="1"/>
</dbReference>
<evidence type="ECO:0000256" key="7">
    <source>
        <dbReference type="ARBA" id="ARBA00022840"/>
    </source>
</evidence>
<dbReference type="InterPro" id="IPR004358">
    <property type="entry name" value="Sig_transdc_His_kin-like_C"/>
</dbReference>
<dbReference type="InterPro" id="IPR036890">
    <property type="entry name" value="HATPase_C_sf"/>
</dbReference>
<dbReference type="CDD" id="cd00082">
    <property type="entry name" value="HisKA"/>
    <property type="match status" value="1"/>
</dbReference>
<dbReference type="PANTHER" id="PTHR43065">
    <property type="entry name" value="SENSOR HISTIDINE KINASE"/>
    <property type="match status" value="1"/>
</dbReference>
<evidence type="ECO:0000256" key="5">
    <source>
        <dbReference type="ARBA" id="ARBA00022741"/>
    </source>
</evidence>
<dbReference type="Pfam" id="PF02518">
    <property type="entry name" value="HATPase_c"/>
    <property type="match status" value="1"/>
</dbReference>
<dbReference type="Proteomes" id="UP000603434">
    <property type="component" value="Unassembled WGS sequence"/>
</dbReference>
<dbReference type="GO" id="GO:0006355">
    <property type="term" value="P:regulation of DNA-templated transcription"/>
    <property type="evidence" value="ECO:0007669"/>
    <property type="project" value="InterPro"/>
</dbReference>
<name>A0A8J6TKD0_9BACT</name>
<evidence type="ECO:0000256" key="8">
    <source>
        <dbReference type="ARBA" id="ARBA00023012"/>
    </source>
</evidence>
<dbReference type="Pfam" id="PF00072">
    <property type="entry name" value="Response_reg"/>
    <property type="match status" value="2"/>
</dbReference>
<dbReference type="PROSITE" id="PS50110">
    <property type="entry name" value="RESPONSE_REGULATORY"/>
    <property type="match status" value="2"/>
</dbReference>
<evidence type="ECO:0000256" key="4">
    <source>
        <dbReference type="ARBA" id="ARBA00022679"/>
    </source>
</evidence>
<dbReference type="InterPro" id="IPR003661">
    <property type="entry name" value="HisK_dim/P_dom"/>
</dbReference>
<evidence type="ECO:0000256" key="9">
    <source>
        <dbReference type="PROSITE-ProRule" id="PRU00169"/>
    </source>
</evidence>
<protein>
    <recommendedName>
        <fullName evidence="2">histidine kinase</fullName>
        <ecNumber evidence="2">2.7.13.3</ecNumber>
    </recommendedName>
</protein>
<reference evidence="13 14" key="1">
    <citation type="submission" date="2020-08" db="EMBL/GenBank/DDBJ databases">
        <title>Bridging the membrane lipid divide: bacteria of the FCB group superphylum have the potential to synthesize archaeal ether lipids.</title>
        <authorList>
            <person name="Villanueva L."/>
            <person name="Von Meijenfeldt F.A.B."/>
            <person name="Westbye A.B."/>
            <person name="Yadav S."/>
            <person name="Hopmans E.C."/>
            <person name="Dutilh B.E."/>
            <person name="Sinninghe Damste J.S."/>
        </authorList>
    </citation>
    <scope>NUCLEOTIDE SEQUENCE [LARGE SCALE GENOMIC DNA]</scope>
    <source>
        <strain evidence="13">NIOZ-UU30</strain>
    </source>
</reference>
<feature type="modified residue" description="4-aspartylphosphate" evidence="9">
    <location>
        <position position="55"/>
    </location>
</feature>
<feature type="domain" description="PAS" evidence="12">
    <location>
        <begin position="139"/>
        <end position="199"/>
    </location>
</feature>
<evidence type="ECO:0000259" key="11">
    <source>
        <dbReference type="PROSITE" id="PS50110"/>
    </source>
</evidence>
<keyword evidence="7" id="KW-0067">ATP-binding</keyword>
<dbReference type="SUPFAM" id="SSF55874">
    <property type="entry name" value="ATPase domain of HSP90 chaperone/DNA topoisomerase II/histidine kinase"/>
    <property type="match status" value="1"/>
</dbReference>
<keyword evidence="5" id="KW-0547">Nucleotide-binding</keyword>
<feature type="domain" description="Response regulatory" evidence="11">
    <location>
        <begin position="6"/>
        <end position="120"/>
    </location>
</feature>